<dbReference type="RefSeq" id="WP_117808071.1">
    <property type="nucleotide sequence ID" value="NZ_JACOOX010000001.1"/>
</dbReference>
<dbReference type="AlphaFoldDB" id="A0A8I0DSI6"/>
<dbReference type="PANTHER" id="PTHR43404">
    <property type="entry name" value="LIPOPOLYSACCHARIDE CHOLINEPHOSPHOTRANSFERASE LICD"/>
    <property type="match status" value="1"/>
</dbReference>
<dbReference type="Pfam" id="PF04991">
    <property type="entry name" value="LicD"/>
    <property type="match status" value="1"/>
</dbReference>
<evidence type="ECO:0000259" key="1">
    <source>
        <dbReference type="Pfam" id="PF04991"/>
    </source>
</evidence>
<reference evidence="2 3" key="1">
    <citation type="submission" date="2020-08" db="EMBL/GenBank/DDBJ databases">
        <title>Genome public.</title>
        <authorList>
            <person name="Liu C."/>
            <person name="Sun Q."/>
        </authorList>
    </citation>
    <scope>NUCLEOTIDE SEQUENCE [LARGE SCALE GENOMIC DNA]</scope>
    <source>
        <strain evidence="2 3">NSJ-10</strain>
    </source>
</reference>
<accession>A0A8I0DSI6</accession>
<name>A0A8I0DSI6_9FIRM</name>
<dbReference type="GO" id="GO:0009100">
    <property type="term" value="P:glycoprotein metabolic process"/>
    <property type="evidence" value="ECO:0007669"/>
    <property type="project" value="UniProtKB-ARBA"/>
</dbReference>
<dbReference type="InterPro" id="IPR007074">
    <property type="entry name" value="LicD/FKTN/FKRP_NTP_transf"/>
</dbReference>
<proteinExistence type="predicted"/>
<comment type="caution">
    <text evidence="2">The sequence shown here is derived from an EMBL/GenBank/DDBJ whole genome shotgun (WGS) entry which is preliminary data.</text>
</comment>
<gene>
    <name evidence="2" type="ORF">H8S09_00295</name>
</gene>
<organism evidence="2 3">
    <name type="scientific">Coprococcus hominis</name>
    <name type="common">ex Liu et al. 2022</name>
    <dbReference type="NCBI Taxonomy" id="2763039"/>
    <lineage>
        <taxon>Bacteria</taxon>
        <taxon>Bacillati</taxon>
        <taxon>Bacillota</taxon>
        <taxon>Clostridia</taxon>
        <taxon>Lachnospirales</taxon>
        <taxon>Lachnospiraceae</taxon>
        <taxon>Coprococcus</taxon>
    </lineage>
</organism>
<dbReference type="InterPro" id="IPR052942">
    <property type="entry name" value="LPS_cholinephosphotransferase"/>
</dbReference>
<evidence type="ECO:0000313" key="3">
    <source>
        <dbReference type="Proteomes" id="UP000615234"/>
    </source>
</evidence>
<feature type="domain" description="LicD/FKTN/FKRP nucleotidyltransferase" evidence="1">
    <location>
        <begin position="25"/>
        <end position="248"/>
    </location>
</feature>
<dbReference type="PANTHER" id="PTHR43404:SF2">
    <property type="entry name" value="LIPOPOLYSACCHARIDE CHOLINEPHOSPHOTRANSFERASE LICD"/>
    <property type="match status" value="1"/>
</dbReference>
<evidence type="ECO:0000313" key="2">
    <source>
        <dbReference type="EMBL" id="MBC5661344.1"/>
    </source>
</evidence>
<keyword evidence="3" id="KW-1185">Reference proteome</keyword>
<sequence>MRKLLTLEDIHEREKTMVFMFHDLCEKHGLRYYLCGGTLLGAVRHQDFIPWDDDIDILMPRPDYERLQEVIKEQPFLPEHKFLSASLGNLDEPYTKLADTRTRLDKYYTKDKYDIYLWMDIFPMDGLPDDDAEIEKIYKKALWYRRIIQYLKMKTGRGGNLVKKIVKPVLKPFAHLIWGKKRTVKKLIRLCTQYDFESCKYVGGIACGYGPQEKMPREEYVKPVKVTFGGRELIAPGCTDYYLTSLYGDYMKLPPEEDRKAHIIKMYQVE</sequence>
<dbReference type="EMBL" id="JACOOX010000001">
    <property type="protein sequence ID" value="MBC5661344.1"/>
    <property type="molecule type" value="Genomic_DNA"/>
</dbReference>
<dbReference type="Proteomes" id="UP000615234">
    <property type="component" value="Unassembled WGS sequence"/>
</dbReference>
<protein>
    <submittedName>
        <fullName evidence="2">LicD family protein</fullName>
    </submittedName>
</protein>